<keyword evidence="3" id="KW-0449">Lipoprotein</keyword>
<dbReference type="InterPro" id="IPR006121">
    <property type="entry name" value="HMA_dom"/>
</dbReference>
<sequence length="210" mass="22630">MDSSIAQMTCVLKVNIKCKACKTKICDVLQNIYGVYKIDIDAEQGTVKVSGKVNPSTLLMVLDGSGKHAELKSLTFDGEVKEGYDCFGQDGYGYGYGNGHGYGHEHGYGYGHGYNPYAVQPYYPCPPFGGFDYYDPSRLIMMPLSPPPPPPLQLPSTSSSVPQQSQPLQLQSQSQSLPPQPPALPQAGNATKRVAKSEASSGKKSICVIM</sequence>
<dbReference type="PROSITE" id="PS50846">
    <property type="entry name" value="HMA_2"/>
    <property type="match status" value="1"/>
</dbReference>
<dbReference type="AlphaFoldDB" id="A0A6J5X7T6"/>
<feature type="compositionally biased region" description="Pro residues" evidence="6">
    <location>
        <begin position="144"/>
        <end position="153"/>
    </location>
</feature>
<evidence type="ECO:0000256" key="1">
    <source>
        <dbReference type="ARBA" id="ARBA00022481"/>
    </source>
</evidence>
<evidence type="ECO:0000256" key="4">
    <source>
        <dbReference type="ARBA" id="ARBA00023289"/>
    </source>
</evidence>
<evidence type="ECO:0000259" key="7">
    <source>
        <dbReference type="PROSITE" id="PS50846"/>
    </source>
</evidence>
<proteinExistence type="inferred from homology"/>
<evidence type="ECO:0000313" key="9">
    <source>
        <dbReference type="Proteomes" id="UP000507245"/>
    </source>
</evidence>
<evidence type="ECO:0000256" key="2">
    <source>
        <dbReference type="ARBA" id="ARBA00022723"/>
    </source>
</evidence>
<keyword evidence="2" id="KW-0479">Metal-binding</keyword>
<feature type="region of interest" description="Disordered" evidence="6">
    <location>
        <begin position="142"/>
        <end position="210"/>
    </location>
</feature>
<dbReference type="SUPFAM" id="SSF55008">
    <property type="entry name" value="HMA, heavy metal-associated domain"/>
    <property type="match status" value="1"/>
</dbReference>
<dbReference type="GO" id="GO:0046872">
    <property type="term" value="F:metal ion binding"/>
    <property type="evidence" value="ECO:0007669"/>
    <property type="project" value="UniProtKB-KW"/>
</dbReference>
<name>A0A6J5X7T6_PRUAR</name>
<protein>
    <recommendedName>
        <fullName evidence="7">HMA domain-containing protein</fullName>
    </recommendedName>
</protein>
<dbReference type="PANTHER" id="PTHR45868:SF53">
    <property type="entry name" value="HYDROXYPROLINE-RICH GLYCOPROTEIN FAMILY PROTEIN"/>
    <property type="match status" value="1"/>
</dbReference>
<keyword evidence="4" id="KW-0636">Prenylation</keyword>
<reference evidence="9" key="1">
    <citation type="journal article" date="2020" name="Genome Biol.">
        <title>Gamete binning: chromosome-level and haplotype-resolved genome assembly enabled by high-throughput single-cell sequencing of gamete genomes.</title>
        <authorList>
            <person name="Campoy J.A."/>
            <person name="Sun H."/>
            <person name="Goel M."/>
            <person name="Jiao W.-B."/>
            <person name="Folz-Donahue K."/>
            <person name="Wang N."/>
            <person name="Rubio M."/>
            <person name="Liu C."/>
            <person name="Kukat C."/>
            <person name="Ruiz D."/>
            <person name="Huettel B."/>
            <person name="Schneeberger K."/>
        </authorList>
    </citation>
    <scope>NUCLEOTIDE SEQUENCE [LARGE SCALE GENOMIC DNA]</scope>
    <source>
        <strain evidence="9">cv. Rojo Pasion</strain>
    </source>
</reference>
<accession>A0A6J5X7T6</accession>
<dbReference type="Proteomes" id="UP000507245">
    <property type="component" value="Unassembled WGS sequence"/>
</dbReference>
<dbReference type="Pfam" id="PF00403">
    <property type="entry name" value="HMA"/>
    <property type="match status" value="1"/>
</dbReference>
<evidence type="ECO:0000313" key="8">
    <source>
        <dbReference type="EMBL" id="CAB4308613.1"/>
    </source>
</evidence>
<evidence type="ECO:0000256" key="3">
    <source>
        <dbReference type="ARBA" id="ARBA00023288"/>
    </source>
</evidence>
<feature type="domain" description="HMA" evidence="7">
    <location>
        <begin position="7"/>
        <end position="70"/>
    </location>
</feature>
<feature type="compositionally biased region" description="Low complexity" evidence="6">
    <location>
        <begin position="154"/>
        <end position="177"/>
    </location>
</feature>
<dbReference type="CDD" id="cd00371">
    <property type="entry name" value="HMA"/>
    <property type="match status" value="1"/>
</dbReference>
<dbReference type="OrthoDB" id="691258at2759"/>
<dbReference type="Gene3D" id="3.30.70.100">
    <property type="match status" value="1"/>
</dbReference>
<dbReference type="InterPro" id="IPR036163">
    <property type="entry name" value="HMA_dom_sf"/>
</dbReference>
<dbReference type="PANTHER" id="PTHR45868">
    <property type="entry name" value="HEAVY METAL-ASSOCIATED ISOPRENYLATED PLANT PROTEIN 33-RELATED"/>
    <property type="match status" value="1"/>
</dbReference>
<comment type="similarity">
    <text evidence="5">Belongs to the HIPP family.</text>
</comment>
<gene>
    <name evidence="8" type="ORF">ORAREDHAP_LOCUS28285</name>
</gene>
<organism evidence="8 9">
    <name type="scientific">Prunus armeniaca</name>
    <name type="common">Apricot</name>
    <name type="synonym">Armeniaca vulgaris</name>
    <dbReference type="NCBI Taxonomy" id="36596"/>
    <lineage>
        <taxon>Eukaryota</taxon>
        <taxon>Viridiplantae</taxon>
        <taxon>Streptophyta</taxon>
        <taxon>Embryophyta</taxon>
        <taxon>Tracheophyta</taxon>
        <taxon>Spermatophyta</taxon>
        <taxon>Magnoliopsida</taxon>
        <taxon>eudicotyledons</taxon>
        <taxon>Gunneridae</taxon>
        <taxon>Pentapetalae</taxon>
        <taxon>rosids</taxon>
        <taxon>fabids</taxon>
        <taxon>Rosales</taxon>
        <taxon>Rosaceae</taxon>
        <taxon>Amygdaloideae</taxon>
        <taxon>Amygdaleae</taxon>
        <taxon>Prunus</taxon>
    </lineage>
</organism>
<evidence type="ECO:0000256" key="6">
    <source>
        <dbReference type="SAM" id="MobiDB-lite"/>
    </source>
</evidence>
<evidence type="ECO:0000256" key="5">
    <source>
        <dbReference type="ARBA" id="ARBA00024045"/>
    </source>
</evidence>
<keyword evidence="1" id="KW-0488">Methylation</keyword>
<dbReference type="EMBL" id="CAEKKB010000004">
    <property type="protein sequence ID" value="CAB4308613.1"/>
    <property type="molecule type" value="Genomic_DNA"/>
</dbReference>
<keyword evidence="9" id="KW-1185">Reference proteome</keyword>